<dbReference type="InterPro" id="IPR017871">
    <property type="entry name" value="ABC_transporter-like_CS"/>
</dbReference>
<keyword evidence="4" id="KW-0997">Cell inner membrane</keyword>
<feature type="transmembrane region" description="Helical" evidence="10">
    <location>
        <begin position="21"/>
        <end position="45"/>
    </location>
</feature>
<dbReference type="Gene3D" id="1.20.1560.10">
    <property type="entry name" value="ABC transporter type 1, transmembrane domain"/>
    <property type="match status" value="1"/>
</dbReference>
<dbReference type="FunFam" id="3.40.50.300:FF:001001">
    <property type="entry name" value="Multidrug ABC transporter ATP-binding protein"/>
    <property type="match status" value="1"/>
</dbReference>
<keyword evidence="8 10" id="KW-1133">Transmembrane helix</keyword>
<feature type="transmembrane region" description="Helical" evidence="10">
    <location>
        <begin position="281"/>
        <end position="299"/>
    </location>
</feature>
<dbReference type="PROSITE" id="PS50929">
    <property type="entry name" value="ABC_TM1F"/>
    <property type="match status" value="1"/>
</dbReference>
<evidence type="ECO:0000313" key="13">
    <source>
        <dbReference type="EMBL" id="RCX32358.1"/>
    </source>
</evidence>
<dbReference type="GO" id="GO:0042883">
    <property type="term" value="P:cysteine transport"/>
    <property type="evidence" value="ECO:0007669"/>
    <property type="project" value="InterPro"/>
</dbReference>
<dbReference type="PANTHER" id="PTHR24221:SF590">
    <property type="entry name" value="COMPONENT LINKED WITH THE ASSEMBLY OF CYTOCHROME' TRANSPORT TRANSMEMBRANE ATP-BINDING PROTEIN ABC TRANSPORTER CYDD-RELATED"/>
    <property type="match status" value="1"/>
</dbReference>
<dbReference type="GO" id="GO:0016887">
    <property type="term" value="F:ATP hydrolysis activity"/>
    <property type="evidence" value="ECO:0007669"/>
    <property type="project" value="InterPro"/>
</dbReference>
<evidence type="ECO:0000259" key="12">
    <source>
        <dbReference type="PROSITE" id="PS50929"/>
    </source>
</evidence>
<keyword evidence="9 10" id="KW-0472">Membrane</keyword>
<gene>
    <name evidence="13" type="ORF">DFQ59_102720</name>
</gene>
<evidence type="ECO:0000256" key="3">
    <source>
        <dbReference type="ARBA" id="ARBA00022475"/>
    </source>
</evidence>
<keyword evidence="14" id="KW-1185">Reference proteome</keyword>
<dbReference type="RefSeq" id="WP_114279151.1">
    <property type="nucleotide sequence ID" value="NZ_QPJY01000002.1"/>
</dbReference>
<dbReference type="AlphaFoldDB" id="A0A369CGI3"/>
<evidence type="ECO:0000256" key="4">
    <source>
        <dbReference type="ARBA" id="ARBA00022519"/>
    </source>
</evidence>
<reference evidence="13 14" key="1">
    <citation type="submission" date="2018-07" db="EMBL/GenBank/DDBJ databases">
        <title>Genomic Encyclopedia of Type Strains, Phase IV (KMG-IV): sequencing the most valuable type-strain genomes for metagenomic binning, comparative biology and taxonomic classification.</title>
        <authorList>
            <person name="Goeker M."/>
        </authorList>
    </citation>
    <scope>NUCLEOTIDE SEQUENCE [LARGE SCALE GENOMIC DNA]</scope>
    <source>
        <strain evidence="13 14">DSM 26407</strain>
    </source>
</reference>
<keyword evidence="2" id="KW-0813">Transport</keyword>
<dbReference type="InterPro" id="IPR036640">
    <property type="entry name" value="ABC1_TM_sf"/>
</dbReference>
<keyword evidence="6" id="KW-0547">Nucleotide-binding</keyword>
<dbReference type="SMART" id="SM00382">
    <property type="entry name" value="AAA"/>
    <property type="match status" value="1"/>
</dbReference>
<proteinExistence type="predicted"/>
<keyword evidence="3" id="KW-1003">Cell membrane</keyword>
<evidence type="ECO:0000259" key="11">
    <source>
        <dbReference type="PROSITE" id="PS50893"/>
    </source>
</evidence>
<evidence type="ECO:0000256" key="2">
    <source>
        <dbReference type="ARBA" id="ARBA00022448"/>
    </source>
</evidence>
<comment type="subcellular location">
    <subcellularLocation>
        <location evidence="1">Cell membrane</location>
        <topology evidence="1">Multi-pass membrane protein</topology>
    </subcellularLocation>
</comment>
<dbReference type="SUPFAM" id="SSF52540">
    <property type="entry name" value="P-loop containing nucleoside triphosphate hydrolases"/>
    <property type="match status" value="1"/>
</dbReference>
<sequence length="584" mass="62832">MASSDKEQEPTPGRWLAGQRHLAGTALNLAVGLGLVGGLLLIWQAHLLARVVNGVVVDRAPLETLWPLLLALPAIFLLRAAIAWSAEQVSFTAAARVKVALRDRLYRHLQALGPAYLSGERSGELTNLVADGVEKLEAYYARFLPHMALTALVPLAILAFVFPLDWISGLVMLGTAPLIPLFMILIGKGAERLNQRQWRQLARMSAHFLDVIQGLTTLKLFNASRREAEVIAAVSEAHRRSTMSVLRVAFLSALVLEFFSTVSIAVVAVLIGFRLLWGEMAFLHGFFVLLLAPEFYLPLRTLGTHYHARMEAIAAAERLVEVLETPLPPAPGAPLALPPERPLGVRYEGVGFAYPGGRTALEAVDLDLAPGERVALVGPSGAGKSTVVNLLLGFLRPDAGRILVNGVDLAGLEREAWLREVAFVPQRPRVFHGTLLDNIRLGRPDADPAAVREAARLARAGEFIDRLPQGYATPVGEGGQGLSGGQIQRLALARAFLKDAPLVVLDEPTASLDPDSEALVQAAIERLAVGRTLLVVAHRLATVRGADRIVVLDGGRVVESGAHRELMAAGGLYRRMVTAYGGTA</sequence>
<dbReference type="Pfam" id="PF00664">
    <property type="entry name" value="ABC_membrane"/>
    <property type="match status" value="1"/>
</dbReference>
<protein>
    <submittedName>
        <fullName evidence="13">ATP-binding cassette subfamily C protein CydD</fullName>
    </submittedName>
</protein>
<accession>A0A369CGI3</accession>
<dbReference type="GO" id="GO:0005886">
    <property type="term" value="C:plasma membrane"/>
    <property type="evidence" value="ECO:0007669"/>
    <property type="project" value="UniProtKB-SubCell"/>
</dbReference>
<dbReference type="PROSITE" id="PS00211">
    <property type="entry name" value="ABC_TRANSPORTER_1"/>
    <property type="match status" value="1"/>
</dbReference>
<feature type="transmembrane region" description="Helical" evidence="10">
    <location>
        <begin position="167"/>
        <end position="186"/>
    </location>
</feature>
<evidence type="ECO:0000256" key="1">
    <source>
        <dbReference type="ARBA" id="ARBA00004651"/>
    </source>
</evidence>
<dbReference type="InterPro" id="IPR003593">
    <property type="entry name" value="AAA+_ATPase"/>
</dbReference>
<dbReference type="PANTHER" id="PTHR24221">
    <property type="entry name" value="ATP-BINDING CASSETTE SUB-FAMILY B"/>
    <property type="match status" value="1"/>
</dbReference>
<dbReference type="InterPro" id="IPR027417">
    <property type="entry name" value="P-loop_NTPase"/>
</dbReference>
<evidence type="ECO:0000256" key="6">
    <source>
        <dbReference type="ARBA" id="ARBA00022741"/>
    </source>
</evidence>
<dbReference type="OrthoDB" id="6336411at2"/>
<dbReference type="InterPro" id="IPR011527">
    <property type="entry name" value="ABC1_TM_dom"/>
</dbReference>
<evidence type="ECO:0000256" key="9">
    <source>
        <dbReference type="ARBA" id="ARBA00023136"/>
    </source>
</evidence>
<evidence type="ECO:0000256" key="10">
    <source>
        <dbReference type="SAM" id="Phobius"/>
    </source>
</evidence>
<dbReference type="EMBL" id="QPJY01000002">
    <property type="protein sequence ID" value="RCX32358.1"/>
    <property type="molecule type" value="Genomic_DNA"/>
</dbReference>
<dbReference type="InterPro" id="IPR003439">
    <property type="entry name" value="ABC_transporter-like_ATP-bd"/>
</dbReference>
<dbReference type="InterPro" id="IPR014216">
    <property type="entry name" value="ABC_transptr_CydD"/>
</dbReference>
<name>A0A369CGI3_9GAMM</name>
<organism evidence="13 14">
    <name type="scientific">Thioalbus denitrificans</name>
    <dbReference type="NCBI Taxonomy" id="547122"/>
    <lineage>
        <taxon>Bacteria</taxon>
        <taxon>Pseudomonadati</taxon>
        <taxon>Pseudomonadota</taxon>
        <taxon>Gammaproteobacteria</taxon>
        <taxon>Chromatiales</taxon>
        <taxon>Ectothiorhodospiraceae</taxon>
        <taxon>Thioalbus</taxon>
    </lineage>
</organism>
<evidence type="ECO:0000256" key="5">
    <source>
        <dbReference type="ARBA" id="ARBA00022692"/>
    </source>
</evidence>
<feature type="transmembrane region" description="Helical" evidence="10">
    <location>
        <begin position="65"/>
        <end position="86"/>
    </location>
</feature>
<comment type="caution">
    <text evidence="13">The sequence shown here is derived from an EMBL/GenBank/DDBJ whole genome shotgun (WGS) entry which is preliminary data.</text>
</comment>
<dbReference type="NCBIfam" id="TIGR02857">
    <property type="entry name" value="CydD"/>
    <property type="match status" value="1"/>
</dbReference>
<evidence type="ECO:0000256" key="7">
    <source>
        <dbReference type="ARBA" id="ARBA00022840"/>
    </source>
</evidence>
<keyword evidence="7 13" id="KW-0067">ATP-binding</keyword>
<evidence type="ECO:0000313" key="14">
    <source>
        <dbReference type="Proteomes" id="UP000252707"/>
    </source>
</evidence>
<dbReference type="Pfam" id="PF00005">
    <property type="entry name" value="ABC_tran"/>
    <property type="match status" value="1"/>
</dbReference>
<dbReference type="GO" id="GO:0140359">
    <property type="term" value="F:ABC-type transporter activity"/>
    <property type="evidence" value="ECO:0007669"/>
    <property type="project" value="InterPro"/>
</dbReference>
<dbReference type="CDD" id="cd18584">
    <property type="entry name" value="ABC_6TM_AarD_CydD"/>
    <property type="match status" value="1"/>
</dbReference>
<feature type="domain" description="ABC transmembrane type-1" evidence="12">
    <location>
        <begin position="29"/>
        <end position="311"/>
    </location>
</feature>
<feature type="transmembrane region" description="Helical" evidence="10">
    <location>
        <begin position="248"/>
        <end position="275"/>
    </location>
</feature>
<dbReference type="Proteomes" id="UP000252707">
    <property type="component" value="Unassembled WGS sequence"/>
</dbReference>
<evidence type="ECO:0000256" key="8">
    <source>
        <dbReference type="ARBA" id="ARBA00022989"/>
    </source>
</evidence>
<feature type="domain" description="ABC transporter" evidence="11">
    <location>
        <begin position="345"/>
        <end position="579"/>
    </location>
</feature>
<dbReference type="InterPro" id="IPR039421">
    <property type="entry name" value="Type_1_exporter"/>
</dbReference>
<dbReference type="Gene3D" id="3.40.50.300">
    <property type="entry name" value="P-loop containing nucleotide triphosphate hydrolases"/>
    <property type="match status" value="1"/>
</dbReference>
<keyword evidence="5 10" id="KW-0812">Transmembrane</keyword>
<dbReference type="GO" id="GO:0005524">
    <property type="term" value="F:ATP binding"/>
    <property type="evidence" value="ECO:0007669"/>
    <property type="project" value="UniProtKB-KW"/>
</dbReference>
<dbReference type="SUPFAM" id="SSF90123">
    <property type="entry name" value="ABC transporter transmembrane region"/>
    <property type="match status" value="1"/>
</dbReference>
<feature type="transmembrane region" description="Helical" evidence="10">
    <location>
        <begin position="143"/>
        <end position="161"/>
    </location>
</feature>
<dbReference type="PROSITE" id="PS50893">
    <property type="entry name" value="ABC_TRANSPORTER_2"/>
    <property type="match status" value="1"/>
</dbReference>